<evidence type="ECO:0000259" key="14">
    <source>
        <dbReference type="PROSITE" id="PS50109"/>
    </source>
</evidence>
<dbReference type="GO" id="GO:0005524">
    <property type="term" value="F:ATP binding"/>
    <property type="evidence" value="ECO:0007669"/>
    <property type="project" value="UniProtKB-KW"/>
</dbReference>
<dbReference type="InterPro" id="IPR027417">
    <property type="entry name" value="P-loop_NTPase"/>
</dbReference>
<evidence type="ECO:0000256" key="4">
    <source>
        <dbReference type="ARBA" id="ARBA00022553"/>
    </source>
</evidence>
<feature type="transmembrane region" description="Helical" evidence="13">
    <location>
        <begin position="482"/>
        <end position="501"/>
    </location>
</feature>
<dbReference type="Gene3D" id="1.10.287.130">
    <property type="match status" value="1"/>
</dbReference>
<proteinExistence type="predicted"/>
<dbReference type="SMART" id="SM00387">
    <property type="entry name" value="HATPase_c"/>
    <property type="match status" value="1"/>
</dbReference>
<comment type="subcellular location">
    <subcellularLocation>
        <location evidence="2">Membrane</location>
        <topology evidence="2">Multi-pass membrane protein</topology>
    </subcellularLocation>
</comment>
<dbReference type="SUPFAM" id="SSF55781">
    <property type="entry name" value="GAF domain-like"/>
    <property type="match status" value="1"/>
</dbReference>
<dbReference type="InterPro" id="IPR052023">
    <property type="entry name" value="Histidine_kinase_KdpD"/>
</dbReference>
<dbReference type="Pfam" id="PF02702">
    <property type="entry name" value="KdpD"/>
    <property type="match status" value="1"/>
</dbReference>
<dbReference type="InterPro" id="IPR006016">
    <property type="entry name" value="UspA"/>
</dbReference>
<dbReference type="SUPFAM" id="SSF55874">
    <property type="entry name" value="ATPase domain of HSP90 chaperone/DNA topoisomerase II/histidine kinase"/>
    <property type="match status" value="1"/>
</dbReference>
<dbReference type="PROSITE" id="PS50109">
    <property type="entry name" value="HIS_KIN"/>
    <property type="match status" value="1"/>
</dbReference>
<dbReference type="InterPro" id="IPR036097">
    <property type="entry name" value="HisK_dim/P_sf"/>
</dbReference>
<dbReference type="RefSeq" id="WP_183315411.1">
    <property type="nucleotide sequence ID" value="NZ_JACIEN010000001.1"/>
</dbReference>
<reference evidence="15 16" key="1">
    <citation type="submission" date="2020-08" db="EMBL/GenBank/DDBJ databases">
        <title>Genomic Encyclopedia of Type Strains, Phase IV (KMG-IV): sequencing the most valuable type-strain genomes for metagenomic binning, comparative biology and taxonomic classification.</title>
        <authorList>
            <person name="Goeker M."/>
        </authorList>
    </citation>
    <scope>NUCLEOTIDE SEQUENCE [LARGE SCALE GENOMIC DNA]</scope>
    <source>
        <strain evidence="15 16">DSM 103737</strain>
    </source>
</reference>
<keyword evidence="5 15" id="KW-0808">Transferase</keyword>
<evidence type="ECO:0000256" key="10">
    <source>
        <dbReference type="ARBA" id="ARBA00022989"/>
    </source>
</evidence>
<dbReference type="InterPro" id="IPR005467">
    <property type="entry name" value="His_kinase_dom"/>
</dbReference>
<dbReference type="InterPro" id="IPR014729">
    <property type="entry name" value="Rossmann-like_a/b/a_fold"/>
</dbReference>
<dbReference type="PRINTS" id="PR00344">
    <property type="entry name" value="BCTRLSENSOR"/>
</dbReference>
<evidence type="ECO:0000256" key="1">
    <source>
        <dbReference type="ARBA" id="ARBA00000085"/>
    </source>
</evidence>
<dbReference type="InterPro" id="IPR003594">
    <property type="entry name" value="HATPase_dom"/>
</dbReference>
<accession>A0A840BWF5</accession>
<evidence type="ECO:0000256" key="3">
    <source>
        <dbReference type="ARBA" id="ARBA00012438"/>
    </source>
</evidence>
<dbReference type="GO" id="GO:0005886">
    <property type="term" value="C:plasma membrane"/>
    <property type="evidence" value="ECO:0007669"/>
    <property type="project" value="TreeGrafter"/>
</dbReference>
<evidence type="ECO:0000256" key="12">
    <source>
        <dbReference type="ARBA" id="ARBA00023136"/>
    </source>
</evidence>
<dbReference type="Gene3D" id="3.30.450.40">
    <property type="match status" value="1"/>
</dbReference>
<dbReference type="CDD" id="cd01987">
    <property type="entry name" value="USP_KdpD-like"/>
    <property type="match status" value="1"/>
</dbReference>
<dbReference type="SMART" id="SM00388">
    <property type="entry name" value="HisKA"/>
    <property type="match status" value="1"/>
</dbReference>
<feature type="transmembrane region" description="Helical" evidence="13">
    <location>
        <begin position="405"/>
        <end position="423"/>
    </location>
</feature>
<evidence type="ECO:0000256" key="13">
    <source>
        <dbReference type="SAM" id="Phobius"/>
    </source>
</evidence>
<evidence type="ECO:0000256" key="9">
    <source>
        <dbReference type="ARBA" id="ARBA00022840"/>
    </source>
</evidence>
<dbReference type="Gene3D" id="3.30.565.10">
    <property type="entry name" value="Histidine kinase-like ATPase, C-terminal domain"/>
    <property type="match status" value="1"/>
</dbReference>
<feature type="transmembrane region" description="Helical" evidence="13">
    <location>
        <begin position="435"/>
        <end position="462"/>
    </location>
</feature>
<dbReference type="InterPro" id="IPR025201">
    <property type="entry name" value="KdpD_TM"/>
</dbReference>
<evidence type="ECO:0000256" key="2">
    <source>
        <dbReference type="ARBA" id="ARBA00004141"/>
    </source>
</evidence>
<dbReference type="CDD" id="cd00075">
    <property type="entry name" value="HATPase"/>
    <property type="match status" value="1"/>
</dbReference>
<keyword evidence="4" id="KW-0597">Phosphoprotein</keyword>
<dbReference type="InterPro" id="IPR004358">
    <property type="entry name" value="Sig_transdc_His_kin-like_C"/>
</dbReference>
<dbReference type="GO" id="GO:0000155">
    <property type="term" value="F:phosphorelay sensor kinase activity"/>
    <property type="evidence" value="ECO:0007669"/>
    <property type="project" value="InterPro"/>
</dbReference>
<dbReference type="AlphaFoldDB" id="A0A840BWF5"/>
<keyword evidence="9" id="KW-0067">ATP-binding</keyword>
<dbReference type="Pfam" id="PF00582">
    <property type="entry name" value="Usp"/>
    <property type="match status" value="1"/>
</dbReference>
<dbReference type="Pfam" id="PF13492">
    <property type="entry name" value="GAF_3"/>
    <property type="match status" value="1"/>
</dbReference>
<dbReference type="InterPro" id="IPR003018">
    <property type="entry name" value="GAF"/>
</dbReference>
<evidence type="ECO:0000313" key="16">
    <source>
        <dbReference type="Proteomes" id="UP000577362"/>
    </source>
</evidence>
<gene>
    <name evidence="15" type="ORF">GGR16_000132</name>
</gene>
<sequence>MSPQDLADDTKRPSPEALLQKAAQETRGRLKIFLGAAPGVGKTYEMLISGHARKTDGEDVVIGIVETHGRKETEALVRGFEVIPRAQVAYKGQSLEEMDLDAVLERRPELVLVDELAHTNAPGSRHPKRYLDVLELLDRGIDVYTTMNIQHVESLNDVVAQITRIRVRETVPDSVIDRADDVEIVDITPDDLIKRLNEGKVYLPKTAKRATENYFSPGNLTALRELALRRTAQRVDEQLLHHMQAHAIEGPWAAGDRVLVCIDDDPRGPSLVRYAKRQADRLRAPWAAIYIEAPRSTNLSEKAKDTIAATLRLAEQLGGDAITLPGHYVARELLRYAGDNNYSHIVVGRSRKSRWREFIEGSVSHDLIRHSGDISVHVISGKERAAVASRGVAQARPRRFSVRPYLWSVGYVGVAFAFGTLLARTLDVRNIALAFLMAVLASAATAGLWPALFASVVAALAFNFFFLDPLYTFTIRDPESVVAFFFFLGAAIITSDLTARVHRQAEAARQRARTTEDLYKFAKKLAGASTLDDVLWASAHQMASMLKLRVVILLPEDGTVAVRAGYPPDDTLVDADIAAAHWAWEHNRPAGRGADTLPGAKRLYLPMVTGKTPVGVIGLDSDKDGPLLTPEQQRLLDALADQAAVAIERIRLVADVERAKLAAEADQLRSALLASISHDLKTPLSAILGAAGTLRDYASAVSEADRGDLLATIVDEAERLNRFIANLLDMSRIETGAMEPNASLQYLDDMVGSALRRAQKIMSRHRTVTDIPADLPMLSVDPVLFEQVLFNLFDNAAKYAPVDTTIRIRAWEDGRWVSIQILDEGPGIPPTDLERVFDSFHRVRKRDHVLAGTGLGLSICKGFIQAMGGTITAGNRTDGSGAVFTIRMPIPGDTPKLEEP</sequence>
<keyword evidence="7" id="KW-0547">Nucleotide-binding</keyword>
<dbReference type="Pfam" id="PF13493">
    <property type="entry name" value="DUF4118"/>
    <property type="match status" value="1"/>
</dbReference>
<evidence type="ECO:0000313" key="15">
    <source>
        <dbReference type="EMBL" id="MBB4015126.1"/>
    </source>
</evidence>
<dbReference type="SUPFAM" id="SSF47384">
    <property type="entry name" value="Homodimeric domain of signal transducing histidine kinase"/>
    <property type="match status" value="1"/>
</dbReference>
<evidence type="ECO:0000256" key="11">
    <source>
        <dbReference type="ARBA" id="ARBA00023012"/>
    </source>
</evidence>
<comment type="catalytic activity">
    <reaction evidence="1">
        <text>ATP + protein L-histidine = ADP + protein N-phospho-L-histidine.</text>
        <dbReference type="EC" id="2.7.13.3"/>
    </reaction>
</comment>
<dbReference type="InterPro" id="IPR003661">
    <property type="entry name" value="HisK_dim/P_dom"/>
</dbReference>
<dbReference type="CDD" id="cd00082">
    <property type="entry name" value="HisKA"/>
    <property type="match status" value="1"/>
</dbReference>
<keyword evidence="8 15" id="KW-0418">Kinase</keyword>
<dbReference type="SUPFAM" id="SSF52402">
    <property type="entry name" value="Adenine nucleotide alpha hydrolases-like"/>
    <property type="match status" value="1"/>
</dbReference>
<name>A0A840BWF5_9HYPH</name>
<dbReference type="Pfam" id="PF02518">
    <property type="entry name" value="HATPase_c"/>
    <property type="match status" value="1"/>
</dbReference>
<keyword evidence="10 13" id="KW-1133">Transmembrane helix</keyword>
<dbReference type="FunFam" id="3.40.50.300:FF:000483">
    <property type="entry name" value="Sensor histidine kinase KdpD"/>
    <property type="match status" value="1"/>
</dbReference>
<dbReference type="PANTHER" id="PTHR45569:SF1">
    <property type="entry name" value="SENSOR PROTEIN KDPD"/>
    <property type="match status" value="1"/>
</dbReference>
<dbReference type="Pfam" id="PF00512">
    <property type="entry name" value="HisKA"/>
    <property type="match status" value="1"/>
</dbReference>
<dbReference type="InterPro" id="IPR029016">
    <property type="entry name" value="GAF-like_dom_sf"/>
</dbReference>
<dbReference type="InterPro" id="IPR038318">
    <property type="entry name" value="KdpD_sf"/>
</dbReference>
<dbReference type="EC" id="2.7.13.3" evidence="3"/>
<keyword evidence="6 13" id="KW-0812">Transmembrane</keyword>
<evidence type="ECO:0000256" key="7">
    <source>
        <dbReference type="ARBA" id="ARBA00022741"/>
    </source>
</evidence>
<dbReference type="InterPro" id="IPR036890">
    <property type="entry name" value="HATPase_C_sf"/>
</dbReference>
<evidence type="ECO:0000256" key="6">
    <source>
        <dbReference type="ARBA" id="ARBA00022692"/>
    </source>
</evidence>
<dbReference type="Gene3D" id="3.40.50.620">
    <property type="entry name" value="HUPs"/>
    <property type="match status" value="1"/>
</dbReference>
<dbReference type="Gene3D" id="1.20.120.620">
    <property type="entry name" value="Backbone structure of the membrane domain of e. Coli histidine kinase receptor kdpd"/>
    <property type="match status" value="1"/>
</dbReference>
<dbReference type="Gene3D" id="3.40.50.300">
    <property type="entry name" value="P-loop containing nucleotide triphosphate hydrolases"/>
    <property type="match status" value="1"/>
</dbReference>
<dbReference type="EMBL" id="JACIEN010000001">
    <property type="protein sequence ID" value="MBB4015126.1"/>
    <property type="molecule type" value="Genomic_DNA"/>
</dbReference>
<protein>
    <recommendedName>
        <fullName evidence="3">histidine kinase</fullName>
        <ecNumber evidence="3">2.7.13.3</ecNumber>
    </recommendedName>
</protein>
<keyword evidence="16" id="KW-1185">Reference proteome</keyword>
<feature type="domain" description="Histidine kinase" evidence="14">
    <location>
        <begin position="675"/>
        <end position="892"/>
    </location>
</feature>
<organism evidence="15 16">
    <name type="scientific">Chelatococcus caeni</name>
    <dbReference type="NCBI Taxonomy" id="1348468"/>
    <lineage>
        <taxon>Bacteria</taxon>
        <taxon>Pseudomonadati</taxon>
        <taxon>Pseudomonadota</taxon>
        <taxon>Alphaproteobacteria</taxon>
        <taxon>Hyphomicrobiales</taxon>
        <taxon>Chelatococcaceae</taxon>
        <taxon>Chelatococcus</taxon>
    </lineage>
</organism>
<dbReference type="InterPro" id="IPR003852">
    <property type="entry name" value="Sig_transdc_His_kinase_KdpD_N"/>
</dbReference>
<evidence type="ECO:0000256" key="5">
    <source>
        <dbReference type="ARBA" id="ARBA00022679"/>
    </source>
</evidence>
<evidence type="ECO:0000256" key="8">
    <source>
        <dbReference type="ARBA" id="ARBA00022777"/>
    </source>
</evidence>
<dbReference type="Proteomes" id="UP000577362">
    <property type="component" value="Unassembled WGS sequence"/>
</dbReference>
<keyword evidence="12 13" id="KW-0472">Membrane</keyword>
<dbReference type="PANTHER" id="PTHR45569">
    <property type="entry name" value="SENSOR PROTEIN KDPD"/>
    <property type="match status" value="1"/>
</dbReference>
<comment type="caution">
    <text evidence="15">The sequence shown here is derived from an EMBL/GenBank/DDBJ whole genome shotgun (WGS) entry which is preliminary data.</text>
</comment>
<keyword evidence="11" id="KW-0902">Two-component regulatory system</keyword>
<dbReference type="GO" id="GO:0005737">
    <property type="term" value="C:cytoplasm"/>
    <property type="evidence" value="ECO:0007669"/>
    <property type="project" value="UniProtKB-ARBA"/>
</dbReference>